<dbReference type="Pfam" id="PF01535">
    <property type="entry name" value="PPR"/>
    <property type="match status" value="2"/>
</dbReference>
<accession>A0AAN8Z8L5</accession>
<comment type="caution">
    <text evidence="2">The sequence shown here is derived from an EMBL/GenBank/DDBJ whole genome shotgun (WGS) entry which is preliminary data.</text>
</comment>
<dbReference type="Proteomes" id="UP001370490">
    <property type="component" value="Unassembled WGS sequence"/>
</dbReference>
<dbReference type="InterPro" id="IPR002885">
    <property type="entry name" value="PPR_rpt"/>
</dbReference>
<sequence>MGSPDSYVLIGLVDMYAKCGKIEYSQEVFDEIVEHNVVFWTSMIADYVQNDISEEGLILFSRMREALLENNQYTLGNLMTTCGKLGALQQGKGAHRYAIKRGIDFISCLVMALVDMYVKGAVIKDAFSIFDELSCIDLVSWTAMIIGYNQSFEAVYKDKFDGFLPNSTTAASVLSACAQSRNVNLGRLVHALGIQLQIEDNSIGNALVMCMQNAKSKEGRKRREEEQGTC</sequence>
<evidence type="ECO:0000256" key="1">
    <source>
        <dbReference type="ARBA" id="ARBA00022737"/>
    </source>
</evidence>
<dbReference type="PANTHER" id="PTHR24015:SF548">
    <property type="entry name" value="OS08G0340900 PROTEIN"/>
    <property type="match status" value="1"/>
</dbReference>
<keyword evidence="3" id="KW-1185">Reference proteome</keyword>
<keyword evidence="1" id="KW-0677">Repeat</keyword>
<dbReference type="EMBL" id="JBAMMX010000013">
    <property type="protein sequence ID" value="KAK6928996.1"/>
    <property type="molecule type" value="Genomic_DNA"/>
</dbReference>
<dbReference type="Gene3D" id="1.25.40.10">
    <property type="entry name" value="Tetratricopeptide repeat domain"/>
    <property type="match status" value="2"/>
</dbReference>
<dbReference type="InterPro" id="IPR011990">
    <property type="entry name" value="TPR-like_helical_dom_sf"/>
</dbReference>
<organism evidence="2 3">
    <name type="scientific">Dillenia turbinata</name>
    <dbReference type="NCBI Taxonomy" id="194707"/>
    <lineage>
        <taxon>Eukaryota</taxon>
        <taxon>Viridiplantae</taxon>
        <taxon>Streptophyta</taxon>
        <taxon>Embryophyta</taxon>
        <taxon>Tracheophyta</taxon>
        <taxon>Spermatophyta</taxon>
        <taxon>Magnoliopsida</taxon>
        <taxon>eudicotyledons</taxon>
        <taxon>Gunneridae</taxon>
        <taxon>Pentapetalae</taxon>
        <taxon>Dilleniales</taxon>
        <taxon>Dilleniaceae</taxon>
        <taxon>Dillenia</taxon>
    </lineage>
</organism>
<evidence type="ECO:0000313" key="2">
    <source>
        <dbReference type="EMBL" id="KAK6928996.1"/>
    </source>
</evidence>
<reference evidence="2 3" key="1">
    <citation type="submission" date="2023-12" db="EMBL/GenBank/DDBJ databases">
        <title>A high-quality genome assembly for Dillenia turbinata (Dilleniales).</title>
        <authorList>
            <person name="Chanderbali A."/>
        </authorList>
    </citation>
    <scope>NUCLEOTIDE SEQUENCE [LARGE SCALE GENOMIC DNA]</scope>
    <source>
        <strain evidence="2">LSX21</strain>
        <tissue evidence="2">Leaf</tissue>
    </source>
</reference>
<dbReference type="AlphaFoldDB" id="A0AAN8Z8L5"/>
<gene>
    <name evidence="2" type="ORF">RJ641_005201</name>
</gene>
<protein>
    <submittedName>
        <fullName evidence="2">Pentatricopeptide repeat</fullName>
    </submittedName>
</protein>
<name>A0AAN8Z8L5_9MAGN</name>
<evidence type="ECO:0000313" key="3">
    <source>
        <dbReference type="Proteomes" id="UP001370490"/>
    </source>
</evidence>
<dbReference type="InterPro" id="IPR046960">
    <property type="entry name" value="PPR_At4g14850-like_plant"/>
</dbReference>
<dbReference type="GO" id="GO:0009451">
    <property type="term" value="P:RNA modification"/>
    <property type="evidence" value="ECO:0007669"/>
    <property type="project" value="InterPro"/>
</dbReference>
<proteinExistence type="predicted"/>
<dbReference type="PANTHER" id="PTHR24015">
    <property type="entry name" value="OS07G0578800 PROTEIN-RELATED"/>
    <property type="match status" value="1"/>
</dbReference>
<dbReference type="GO" id="GO:0003723">
    <property type="term" value="F:RNA binding"/>
    <property type="evidence" value="ECO:0007669"/>
    <property type="project" value="InterPro"/>
</dbReference>